<protein>
    <submittedName>
        <fullName evidence="9">Uncharacterized MFS-type transporter</fullName>
    </submittedName>
</protein>
<dbReference type="OrthoDB" id="3936150at2759"/>
<feature type="transmembrane region" description="Helical" evidence="7">
    <location>
        <begin position="429"/>
        <end position="450"/>
    </location>
</feature>
<feature type="transmembrane region" description="Helical" evidence="7">
    <location>
        <begin position="224"/>
        <end position="247"/>
    </location>
</feature>
<dbReference type="GeneID" id="38779927"/>
<dbReference type="PROSITE" id="PS50850">
    <property type="entry name" value="MFS"/>
    <property type="match status" value="1"/>
</dbReference>
<dbReference type="InParanoid" id="A0A401GLH1"/>
<comment type="similarity">
    <text evidence="2">Belongs to the major facilitator superfamily.</text>
</comment>
<dbReference type="FunCoup" id="A0A401GLH1">
    <property type="interactions" value="119"/>
</dbReference>
<feature type="transmembrane region" description="Helical" evidence="7">
    <location>
        <begin position="98"/>
        <end position="115"/>
    </location>
</feature>
<comment type="subcellular location">
    <subcellularLocation>
        <location evidence="1">Membrane</location>
        <topology evidence="1">Multi-pass membrane protein</topology>
    </subcellularLocation>
</comment>
<dbReference type="InterPro" id="IPR020846">
    <property type="entry name" value="MFS_dom"/>
</dbReference>
<dbReference type="InterPro" id="IPR036259">
    <property type="entry name" value="MFS_trans_sf"/>
</dbReference>
<proteinExistence type="inferred from homology"/>
<dbReference type="EMBL" id="BFAD01000005">
    <property type="protein sequence ID" value="GBE83010.1"/>
    <property type="molecule type" value="Genomic_DNA"/>
</dbReference>
<evidence type="ECO:0000256" key="3">
    <source>
        <dbReference type="ARBA" id="ARBA00022448"/>
    </source>
</evidence>
<evidence type="ECO:0000256" key="1">
    <source>
        <dbReference type="ARBA" id="ARBA00004141"/>
    </source>
</evidence>
<dbReference type="Proteomes" id="UP000287166">
    <property type="component" value="Unassembled WGS sequence"/>
</dbReference>
<dbReference type="InterPro" id="IPR005828">
    <property type="entry name" value="MFS_sugar_transport-like"/>
</dbReference>
<dbReference type="RefSeq" id="XP_027613923.1">
    <property type="nucleotide sequence ID" value="XM_027758122.1"/>
</dbReference>
<dbReference type="SUPFAM" id="SSF103473">
    <property type="entry name" value="MFS general substrate transporter"/>
    <property type="match status" value="1"/>
</dbReference>
<evidence type="ECO:0000259" key="8">
    <source>
        <dbReference type="PROSITE" id="PS50850"/>
    </source>
</evidence>
<name>A0A401GLH1_9APHY</name>
<evidence type="ECO:0000256" key="6">
    <source>
        <dbReference type="ARBA" id="ARBA00023136"/>
    </source>
</evidence>
<keyword evidence="3" id="KW-0813">Transport</keyword>
<dbReference type="Gene3D" id="1.20.1250.20">
    <property type="entry name" value="MFS general substrate transporter like domains"/>
    <property type="match status" value="1"/>
</dbReference>
<feature type="transmembrane region" description="Helical" evidence="7">
    <location>
        <begin position="378"/>
        <end position="397"/>
    </location>
</feature>
<feature type="domain" description="Major facilitator superfamily (MFS) profile" evidence="8">
    <location>
        <begin position="60"/>
        <end position="515"/>
    </location>
</feature>
<reference evidence="9 10" key="1">
    <citation type="journal article" date="2018" name="Sci. Rep.">
        <title>Genome sequence of the cauliflower mushroom Sparassis crispa (Hanabiratake) and its association with beneficial usage.</title>
        <authorList>
            <person name="Kiyama R."/>
            <person name="Furutani Y."/>
            <person name="Kawaguchi K."/>
            <person name="Nakanishi T."/>
        </authorList>
    </citation>
    <scope>NUCLEOTIDE SEQUENCE [LARGE SCALE GENOMIC DNA]</scope>
</reference>
<evidence type="ECO:0000256" key="2">
    <source>
        <dbReference type="ARBA" id="ARBA00008335"/>
    </source>
</evidence>
<keyword evidence="4 7" id="KW-0812">Transmembrane</keyword>
<feature type="transmembrane region" description="Helical" evidence="7">
    <location>
        <begin position="152"/>
        <end position="173"/>
    </location>
</feature>
<evidence type="ECO:0000256" key="7">
    <source>
        <dbReference type="SAM" id="Phobius"/>
    </source>
</evidence>
<evidence type="ECO:0000313" key="9">
    <source>
        <dbReference type="EMBL" id="GBE83010.1"/>
    </source>
</evidence>
<dbReference type="Pfam" id="PF00083">
    <property type="entry name" value="Sugar_tr"/>
    <property type="match status" value="1"/>
</dbReference>
<evidence type="ECO:0000256" key="4">
    <source>
        <dbReference type="ARBA" id="ARBA00022692"/>
    </source>
</evidence>
<dbReference type="AlphaFoldDB" id="A0A401GLH1"/>
<dbReference type="GO" id="GO:0016020">
    <property type="term" value="C:membrane"/>
    <property type="evidence" value="ECO:0007669"/>
    <property type="project" value="UniProtKB-SubCell"/>
</dbReference>
<accession>A0A401GLH1</accession>
<dbReference type="PANTHER" id="PTHR23511">
    <property type="entry name" value="SYNAPTIC VESICLE GLYCOPROTEIN 2"/>
    <property type="match status" value="1"/>
</dbReference>
<dbReference type="STRING" id="139825.A0A401GLH1"/>
<dbReference type="PANTHER" id="PTHR23511:SF12">
    <property type="entry name" value="TRANSPORTER, PUTATIVE (AFU_ORTHOLOGUE AFUA_7G01740)-RELATED"/>
    <property type="match status" value="1"/>
</dbReference>
<organism evidence="9 10">
    <name type="scientific">Sparassis crispa</name>
    <dbReference type="NCBI Taxonomy" id="139825"/>
    <lineage>
        <taxon>Eukaryota</taxon>
        <taxon>Fungi</taxon>
        <taxon>Dikarya</taxon>
        <taxon>Basidiomycota</taxon>
        <taxon>Agaricomycotina</taxon>
        <taxon>Agaricomycetes</taxon>
        <taxon>Polyporales</taxon>
        <taxon>Sparassidaceae</taxon>
        <taxon>Sparassis</taxon>
    </lineage>
</organism>
<feature type="transmembrane region" description="Helical" evidence="7">
    <location>
        <begin position="180"/>
        <end position="204"/>
    </location>
</feature>
<dbReference type="GO" id="GO:0022857">
    <property type="term" value="F:transmembrane transporter activity"/>
    <property type="evidence" value="ECO:0007669"/>
    <property type="project" value="InterPro"/>
</dbReference>
<dbReference type="FunFam" id="1.20.1250.20:FF:000171">
    <property type="entry name" value="MFS general substrate transporter"/>
    <property type="match status" value="1"/>
</dbReference>
<dbReference type="CDD" id="cd17316">
    <property type="entry name" value="MFS_SV2_like"/>
    <property type="match status" value="1"/>
</dbReference>
<keyword evidence="5 7" id="KW-1133">Transmembrane helix</keyword>
<evidence type="ECO:0000256" key="5">
    <source>
        <dbReference type="ARBA" id="ARBA00022989"/>
    </source>
</evidence>
<feature type="transmembrane region" description="Helical" evidence="7">
    <location>
        <begin position="58"/>
        <end position="86"/>
    </location>
</feature>
<feature type="transmembrane region" description="Helical" evidence="7">
    <location>
        <begin position="462"/>
        <end position="485"/>
    </location>
</feature>
<keyword evidence="10" id="KW-1185">Reference proteome</keyword>
<feature type="transmembrane region" description="Helical" evidence="7">
    <location>
        <begin position="122"/>
        <end position="140"/>
    </location>
</feature>
<gene>
    <name evidence="9" type="ORF">SCP_0500530</name>
</gene>
<evidence type="ECO:0000313" key="10">
    <source>
        <dbReference type="Proteomes" id="UP000287166"/>
    </source>
</evidence>
<feature type="transmembrane region" description="Helical" evidence="7">
    <location>
        <begin position="404"/>
        <end position="423"/>
    </location>
</feature>
<feature type="transmembrane region" description="Helical" evidence="7">
    <location>
        <begin position="491"/>
        <end position="512"/>
    </location>
</feature>
<comment type="caution">
    <text evidence="9">The sequence shown here is derived from an EMBL/GenBank/DDBJ whole genome shotgun (WGS) entry which is preliminary data.</text>
</comment>
<keyword evidence="6 7" id="KW-0472">Membrane</keyword>
<feature type="transmembrane region" description="Helical" evidence="7">
    <location>
        <begin position="335"/>
        <end position="358"/>
    </location>
</feature>
<sequence>MSTTKQYDEKKPDVEAAVRAETHDVYDEGESGVDPVYQAKARILNDAFEEIGMGKYQWYLFVVAGFGWFSDNLWPIVTGLILSPVVNEFNFQGPFLKLGQNIGLLVGAAFWGVASDVWGRRWCFNITLGMTGVFAIAAGGSPNSVALCSLAAVWSVGVGGNLPVDSAVFLEFVPASHQYLLTILSIWWAFGQLIGSLIAWPLIANYSCASAAHCPRSSNQGWRYFLYTMGGLMMLFFFLRFFVFHLYESPKYLMGRGHDAEAVEVVQRIAKYNGRTSSLILEMLTEAGETVKEPGREAEMDTSARAAVIRRMRKFSGSHVKSLFATRKLAYSTSLLIIIWALIGLAFPLYNGFVTYFLASRGADFGDGSVYITYRNQVILSVIGVPGALLAGWMVEIPYLGRKGTLAISTVITGVFLFASTTARTSNALLGWNCGYTFTSNVMYGVLYAVSPELFPTKDRGTGNAIVASANRVFGIMAPIIALYANLATSVPIYVSAALFILAGFIALLLPFEPRGRAAILHGEMSYCFVALLIPAIPGKLGSHLHQTHFQTRFGVQLSPNSAPKQS</sequence>